<evidence type="ECO:0000259" key="2">
    <source>
        <dbReference type="Pfam" id="PF00501"/>
    </source>
</evidence>
<dbReference type="RefSeq" id="WP_183370506.1">
    <property type="nucleotide sequence ID" value="NZ_BAABHL010000065.1"/>
</dbReference>
<evidence type="ECO:0000313" key="5">
    <source>
        <dbReference type="Proteomes" id="UP000551501"/>
    </source>
</evidence>
<gene>
    <name evidence="4" type="ORF">BKA16_002016</name>
</gene>
<keyword evidence="5" id="KW-1185">Reference proteome</keyword>
<dbReference type="Gene3D" id="3.40.50.980">
    <property type="match status" value="1"/>
</dbReference>
<dbReference type="PANTHER" id="PTHR43352:SF1">
    <property type="entry name" value="ANTHRANILATE--COA LIGASE"/>
    <property type="match status" value="1"/>
</dbReference>
<dbReference type="InterPro" id="IPR011957">
    <property type="entry name" value="Benz_CoA_lig"/>
</dbReference>
<comment type="caution">
    <text evidence="4">The sequence shown here is derived from an EMBL/GenBank/DDBJ whole genome shotgun (WGS) entry which is preliminary data.</text>
</comment>
<reference evidence="4 5" key="1">
    <citation type="submission" date="2020-08" db="EMBL/GenBank/DDBJ databases">
        <title>Sequencing the genomes of 1000 actinobacteria strains.</title>
        <authorList>
            <person name="Klenk H.-P."/>
        </authorList>
    </citation>
    <scope>NUCLEOTIDE SEQUENCE [LARGE SCALE GENOMIC DNA]</scope>
    <source>
        <strain evidence="4 5">DSM 45298</strain>
    </source>
</reference>
<dbReference type="InterPro" id="IPR025110">
    <property type="entry name" value="AMP-bd_C"/>
</dbReference>
<dbReference type="AlphaFoldDB" id="A0A840EYR0"/>
<dbReference type="GO" id="GO:0016878">
    <property type="term" value="F:acid-thiol ligase activity"/>
    <property type="evidence" value="ECO:0007669"/>
    <property type="project" value="TreeGrafter"/>
</dbReference>
<dbReference type="GO" id="GO:0016405">
    <property type="term" value="F:CoA-ligase activity"/>
    <property type="evidence" value="ECO:0007669"/>
    <property type="project" value="InterPro"/>
</dbReference>
<feature type="domain" description="AMP-dependent synthetase/ligase" evidence="2">
    <location>
        <begin position="18"/>
        <end position="381"/>
    </location>
</feature>
<feature type="domain" description="AMP-binding enzyme C-terminal" evidence="3">
    <location>
        <begin position="431"/>
        <end position="507"/>
    </location>
</feature>
<dbReference type="EMBL" id="JACIFP010000001">
    <property type="protein sequence ID" value="MBB4135464.1"/>
    <property type="molecule type" value="Genomic_DNA"/>
</dbReference>
<evidence type="ECO:0000256" key="1">
    <source>
        <dbReference type="ARBA" id="ARBA00022598"/>
    </source>
</evidence>
<evidence type="ECO:0000313" key="4">
    <source>
        <dbReference type="EMBL" id="MBB4135464.1"/>
    </source>
</evidence>
<dbReference type="Pfam" id="PF13193">
    <property type="entry name" value="AMP-binding_C"/>
    <property type="match status" value="1"/>
</dbReference>
<dbReference type="GO" id="GO:0005524">
    <property type="term" value="F:ATP binding"/>
    <property type="evidence" value="ECO:0007669"/>
    <property type="project" value="InterPro"/>
</dbReference>
<evidence type="ECO:0000259" key="3">
    <source>
        <dbReference type="Pfam" id="PF13193"/>
    </source>
</evidence>
<sequence length="528" mass="56086">MADYFNAAEYLVSRRVTDGDGDRVAAVGTTTVTYAQLDELVGNVAGAFRSAGLHRDDRVLIVMADDVPMLAAILGAMRAGVVAVPVSTMFTGEELGKIAADSGAHVVVASTEFVDAVNTALTLAPDVGTVVLDGAGDLKVPDGVTPWSWPAFAAHGAAAAPDLRETVHTADDSWGLWLYTSGTTGFPKAAMHRHANIRHVCETYASRVLGIRSDDRGFSIAKMFFAYGIGNSVFFPLSVGATTILERGRPTPAVVAERVGAEKPTIFFGVPTFFAALLNSDLPDDTFASVRIATSAGEPLPAPLLKRFKERFGVDILDGIGSTEALHIFLSNRPDAIAPGTTGTAVPGYDLRIVDDDGEPVEDGTPGALHVRGESIALGYWRRTDATRQVFRGEWLITGDTYVRDENGNYTCLGRNSDMIKAGGIWVSPSEVESRLLEHPAIVEVAVVGVADDDGLDKPVAAVVLGGDTDTVTEAELVTWCRDGMAHFKAPRRIIFTPELPKTATGKLQRFRVREQLSGGAELTGASS</sequence>
<keyword evidence="1 4" id="KW-0436">Ligase</keyword>
<name>A0A840EYR0_9ACTN</name>
<protein>
    <submittedName>
        <fullName evidence="4">Benzoate-CoA ligase family protein</fullName>
    </submittedName>
</protein>
<dbReference type="Pfam" id="PF00501">
    <property type="entry name" value="AMP-binding"/>
    <property type="match status" value="1"/>
</dbReference>
<dbReference type="Gene3D" id="2.30.38.10">
    <property type="entry name" value="Luciferase, Domain 3"/>
    <property type="match status" value="1"/>
</dbReference>
<dbReference type="GO" id="GO:0044550">
    <property type="term" value="P:secondary metabolite biosynthetic process"/>
    <property type="evidence" value="ECO:0007669"/>
    <property type="project" value="TreeGrafter"/>
</dbReference>
<dbReference type="InterPro" id="IPR000873">
    <property type="entry name" value="AMP-dep_synth/lig_dom"/>
</dbReference>
<dbReference type="Gene3D" id="3.30.300.30">
    <property type="match status" value="1"/>
</dbReference>
<dbReference type="Proteomes" id="UP000551501">
    <property type="component" value="Unassembled WGS sequence"/>
</dbReference>
<accession>A0A840EYR0</accession>
<organism evidence="4 5">
    <name type="scientific">Gordonia humi</name>
    <dbReference type="NCBI Taxonomy" id="686429"/>
    <lineage>
        <taxon>Bacteria</taxon>
        <taxon>Bacillati</taxon>
        <taxon>Actinomycetota</taxon>
        <taxon>Actinomycetes</taxon>
        <taxon>Mycobacteriales</taxon>
        <taxon>Gordoniaceae</taxon>
        <taxon>Gordonia</taxon>
    </lineage>
</organism>
<dbReference type="PANTHER" id="PTHR43352">
    <property type="entry name" value="ACETYL-COA SYNTHETASE"/>
    <property type="match status" value="1"/>
</dbReference>
<proteinExistence type="predicted"/>
<dbReference type="SUPFAM" id="SSF56801">
    <property type="entry name" value="Acetyl-CoA synthetase-like"/>
    <property type="match status" value="1"/>
</dbReference>
<dbReference type="InterPro" id="IPR045851">
    <property type="entry name" value="AMP-bd_C_sf"/>
</dbReference>
<dbReference type="NCBIfam" id="TIGR02262">
    <property type="entry name" value="benz_CoA_lig"/>
    <property type="match status" value="1"/>
</dbReference>
<dbReference type="Gene3D" id="3.40.50.12820">
    <property type="match status" value="1"/>
</dbReference>